<keyword evidence="4" id="KW-0472">Membrane</keyword>
<comment type="subcellular location">
    <subcellularLocation>
        <location evidence="1">Membrane</location>
        <topology evidence="1">Multi-pass membrane protein</topology>
    </subcellularLocation>
</comment>
<dbReference type="Pfam" id="PF06271">
    <property type="entry name" value="RDD"/>
    <property type="match status" value="1"/>
</dbReference>
<feature type="domain" description="RDD" evidence="5">
    <location>
        <begin position="105"/>
        <end position="268"/>
    </location>
</feature>
<evidence type="ECO:0000256" key="2">
    <source>
        <dbReference type="ARBA" id="ARBA00022692"/>
    </source>
</evidence>
<evidence type="ECO:0000256" key="3">
    <source>
        <dbReference type="ARBA" id="ARBA00022989"/>
    </source>
</evidence>
<evidence type="ECO:0000313" key="7">
    <source>
        <dbReference type="Proteomes" id="UP000614601"/>
    </source>
</evidence>
<dbReference type="InterPro" id="IPR039871">
    <property type="entry name" value="FAM8A1"/>
</dbReference>
<accession>A0A811JW66</accession>
<dbReference type="OrthoDB" id="10061042at2759"/>
<reference evidence="6" key="1">
    <citation type="submission" date="2020-09" db="EMBL/GenBank/DDBJ databases">
        <authorList>
            <person name="Kikuchi T."/>
        </authorList>
    </citation>
    <scope>NUCLEOTIDE SEQUENCE</scope>
    <source>
        <strain evidence="6">SH1</strain>
    </source>
</reference>
<dbReference type="AlphaFoldDB" id="A0A811JW66"/>
<protein>
    <recommendedName>
        <fullName evidence="5">RDD domain-containing protein</fullName>
    </recommendedName>
</protein>
<keyword evidence="3" id="KW-1133">Transmembrane helix</keyword>
<evidence type="ECO:0000313" key="6">
    <source>
        <dbReference type="EMBL" id="CAD5207500.1"/>
    </source>
</evidence>
<evidence type="ECO:0000259" key="5">
    <source>
        <dbReference type="Pfam" id="PF06271"/>
    </source>
</evidence>
<keyword evidence="7" id="KW-1185">Reference proteome</keyword>
<dbReference type="PANTHER" id="PTHR13659:SF5">
    <property type="entry name" value="PROTEIN FAM8A1"/>
    <property type="match status" value="1"/>
</dbReference>
<proteinExistence type="predicted"/>
<dbReference type="GO" id="GO:0016020">
    <property type="term" value="C:membrane"/>
    <property type="evidence" value="ECO:0007669"/>
    <property type="project" value="UniProtKB-SubCell"/>
</dbReference>
<evidence type="ECO:0000256" key="1">
    <source>
        <dbReference type="ARBA" id="ARBA00004141"/>
    </source>
</evidence>
<dbReference type="EMBL" id="CAJFDH010000001">
    <property type="protein sequence ID" value="CAD5207500.1"/>
    <property type="molecule type" value="Genomic_DNA"/>
</dbReference>
<evidence type="ECO:0000256" key="4">
    <source>
        <dbReference type="ARBA" id="ARBA00023136"/>
    </source>
</evidence>
<dbReference type="Proteomes" id="UP000614601">
    <property type="component" value="Unassembled WGS sequence"/>
</dbReference>
<dbReference type="InterPro" id="IPR010432">
    <property type="entry name" value="RDD"/>
</dbReference>
<dbReference type="EMBL" id="CAJFCW020000001">
    <property type="protein sequence ID" value="CAG9085886.1"/>
    <property type="molecule type" value="Genomic_DNA"/>
</dbReference>
<organism evidence="6 7">
    <name type="scientific">Bursaphelenchus okinawaensis</name>
    <dbReference type="NCBI Taxonomy" id="465554"/>
    <lineage>
        <taxon>Eukaryota</taxon>
        <taxon>Metazoa</taxon>
        <taxon>Ecdysozoa</taxon>
        <taxon>Nematoda</taxon>
        <taxon>Chromadorea</taxon>
        <taxon>Rhabditida</taxon>
        <taxon>Tylenchina</taxon>
        <taxon>Tylenchomorpha</taxon>
        <taxon>Aphelenchoidea</taxon>
        <taxon>Aphelenchoididae</taxon>
        <taxon>Bursaphelenchus</taxon>
    </lineage>
</organism>
<comment type="caution">
    <text evidence="6">The sequence shown here is derived from an EMBL/GenBank/DDBJ whole genome shotgun (WGS) entry which is preliminary data.</text>
</comment>
<name>A0A811JW66_9BILA</name>
<sequence>MTSEESPLQRILKNLGPQTPKDYGSAKAYADEVRKWHIDTYNWLNSQHQHYVSTNQVNDVNVAEEVLNGNNNGLRHRGPAVRRVFQFVIPRNQIGGVITEECELATSSRRLIAEATDFILLMFLKMVLLYVLMDLELIDLDYLENLFSAASDFDTLIKLTRSLFYAELVSKLVSTIFEALFVTYGFRNIPRGSTPGKHLLGLEIVQYQDVSDVNNRPGHVRVVRTPFVFFRHSMIRSFMKNMCINFFFPINIFCYGFSHNRAIYDFFAKTLVIQRRPV</sequence>
<keyword evidence="2" id="KW-0812">Transmembrane</keyword>
<dbReference type="Proteomes" id="UP000783686">
    <property type="component" value="Unassembled WGS sequence"/>
</dbReference>
<gene>
    <name evidence="6" type="ORF">BOKJ2_LOCUS2184</name>
</gene>
<dbReference type="PANTHER" id="PTHR13659">
    <property type="entry name" value="AUTOSOMAL HIGHLY CONSERVED PROTEIN"/>
    <property type="match status" value="1"/>
</dbReference>